<keyword evidence="1 3" id="KW-0597">Phosphoprotein</keyword>
<accession>A0A964BNN7</accession>
<comment type="caution">
    <text evidence="5">The sequence shown here is derived from an EMBL/GenBank/DDBJ whole genome shotgun (WGS) entry which is preliminary data.</text>
</comment>
<dbReference type="PANTHER" id="PTHR45339">
    <property type="entry name" value="HYBRID SIGNAL TRANSDUCTION HISTIDINE KINASE J"/>
    <property type="match status" value="1"/>
</dbReference>
<reference evidence="5" key="1">
    <citation type="journal article" date="2021" name="Antonie Van Leeuwenhoek">
        <title>Draft genome and description of Waterburya agarophytonicola gen. nov. sp. nov. (Pleurocapsales, Cyanobacteria): a seaweed symbiont.</title>
        <authorList>
            <person name="Bonthond G."/>
            <person name="Shalygin S."/>
            <person name="Bayer T."/>
            <person name="Weinberger F."/>
        </authorList>
    </citation>
    <scope>NUCLEOTIDE SEQUENCE</scope>
    <source>
        <strain evidence="5">KI4</strain>
    </source>
</reference>
<evidence type="ECO:0000259" key="4">
    <source>
        <dbReference type="PROSITE" id="PS50110"/>
    </source>
</evidence>
<evidence type="ECO:0000313" key="5">
    <source>
        <dbReference type="EMBL" id="MCC0175971.1"/>
    </source>
</evidence>
<dbReference type="SUPFAM" id="SSF52172">
    <property type="entry name" value="CheY-like"/>
    <property type="match status" value="1"/>
</dbReference>
<keyword evidence="6" id="KW-1185">Reference proteome</keyword>
<dbReference type="Gene3D" id="3.40.50.2300">
    <property type="match status" value="1"/>
</dbReference>
<feature type="domain" description="Response regulatory" evidence="4">
    <location>
        <begin position="14"/>
        <end position="129"/>
    </location>
</feature>
<organism evidence="5 6">
    <name type="scientific">Waterburya agarophytonicola KI4</name>
    <dbReference type="NCBI Taxonomy" id="2874699"/>
    <lineage>
        <taxon>Bacteria</taxon>
        <taxon>Bacillati</taxon>
        <taxon>Cyanobacteriota</taxon>
        <taxon>Cyanophyceae</taxon>
        <taxon>Pleurocapsales</taxon>
        <taxon>Hyellaceae</taxon>
        <taxon>Waterburya</taxon>
        <taxon>Waterburya agarophytonicola</taxon>
    </lineage>
</organism>
<feature type="modified residue" description="4-aspartylphosphate" evidence="3">
    <location>
        <position position="63"/>
    </location>
</feature>
<evidence type="ECO:0000256" key="2">
    <source>
        <dbReference type="ARBA" id="ARBA00023012"/>
    </source>
</evidence>
<dbReference type="Pfam" id="PF00072">
    <property type="entry name" value="Response_reg"/>
    <property type="match status" value="1"/>
</dbReference>
<dbReference type="AlphaFoldDB" id="A0A964BNN7"/>
<proteinExistence type="predicted"/>
<dbReference type="InterPro" id="IPR001789">
    <property type="entry name" value="Sig_transdc_resp-reg_receiver"/>
</dbReference>
<dbReference type="PANTHER" id="PTHR45339:SF1">
    <property type="entry name" value="HYBRID SIGNAL TRANSDUCTION HISTIDINE KINASE J"/>
    <property type="match status" value="1"/>
</dbReference>
<dbReference type="EMBL" id="JADWDC010000005">
    <property type="protein sequence ID" value="MCC0175971.1"/>
    <property type="molecule type" value="Genomic_DNA"/>
</dbReference>
<name>A0A964BNN7_9CYAN</name>
<gene>
    <name evidence="5" type="ORF">I4641_03120</name>
</gene>
<dbReference type="InterPro" id="IPR011006">
    <property type="entry name" value="CheY-like_superfamily"/>
</dbReference>
<sequence>MNSNYLWSIQPQYRILVVDDQELNRELLIQLLESIGFEVQTADNGKKAIAIWQEWQPDLILMDIRMPVMDGYSATQKIKNNSTFPTKIIALTASALEEECSVILATGCDDFMRKPFQADELFSLMTKHLGVCYTYAEAFNSTESSASLLQLDNDSLAMISDELLQELQQSIMAIDLDKISKIVDRISQENQLLAQTINRHINNFEYEHILKLISLT</sequence>
<protein>
    <submittedName>
        <fullName evidence="5">Response regulator</fullName>
    </submittedName>
</protein>
<dbReference type="GO" id="GO:0000160">
    <property type="term" value="P:phosphorelay signal transduction system"/>
    <property type="evidence" value="ECO:0007669"/>
    <property type="project" value="UniProtKB-KW"/>
</dbReference>
<dbReference type="Proteomes" id="UP000729733">
    <property type="component" value="Unassembled WGS sequence"/>
</dbReference>
<dbReference type="SMART" id="SM00448">
    <property type="entry name" value="REC"/>
    <property type="match status" value="1"/>
</dbReference>
<evidence type="ECO:0000256" key="3">
    <source>
        <dbReference type="PROSITE-ProRule" id="PRU00169"/>
    </source>
</evidence>
<dbReference type="RefSeq" id="WP_229639006.1">
    <property type="nucleotide sequence ID" value="NZ_JADWDC010000005.1"/>
</dbReference>
<dbReference type="CDD" id="cd17546">
    <property type="entry name" value="REC_hyHK_CKI1_RcsC-like"/>
    <property type="match status" value="1"/>
</dbReference>
<keyword evidence="2" id="KW-0902">Two-component regulatory system</keyword>
<evidence type="ECO:0000313" key="6">
    <source>
        <dbReference type="Proteomes" id="UP000729733"/>
    </source>
</evidence>
<dbReference type="PROSITE" id="PS50110">
    <property type="entry name" value="RESPONSE_REGULATORY"/>
    <property type="match status" value="1"/>
</dbReference>
<evidence type="ECO:0000256" key="1">
    <source>
        <dbReference type="ARBA" id="ARBA00022553"/>
    </source>
</evidence>